<keyword evidence="2" id="KW-0812">Transmembrane</keyword>
<proteinExistence type="predicted"/>
<feature type="compositionally biased region" description="Low complexity" evidence="1">
    <location>
        <begin position="78"/>
        <end position="87"/>
    </location>
</feature>
<feature type="compositionally biased region" description="Low complexity" evidence="1">
    <location>
        <begin position="266"/>
        <end position="283"/>
    </location>
</feature>
<keyword evidence="2" id="KW-1133">Transmembrane helix</keyword>
<sequence length="398" mass="40807">MSEAPETPPSASNTPDSGASGGQAEPVLRLKLRPKSPADSTTATAPTQPAPEPGPAASKMRLKPRLSADAPTQPAPTAPESTATPEPAQEEEPKPAPTAPPAPPTAIEPPAAPERFVPPFLVVPTEPREPSRPSLIVGPPKVPHIKGPDGTVEIPEPPAALEPVQSREFKVGLAVVATVILLVLLAGGLAAWRFFFHAKPELPAKHLTVSAPAAANSAPGGASTLSSLNKLQNLVHDTQSAEQAQVDALAEGKTPPPLPSASQMLSQPAPTTAGPAPASSMTPQTAPSARPRSGHATAQPPPLVQMTPAAPAAAEPPREVARVDGPPQASAAFQRFVADASIPGVFQGSPARALINGVVVQSGDYANRELGIIFVGIDAQRKTITFRDASGAELTRNY</sequence>
<dbReference type="AlphaFoldDB" id="A0A1J5T2V7"/>
<protein>
    <submittedName>
        <fullName evidence="3">Uncharacterized protein</fullName>
    </submittedName>
</protein>
<dbReference type="EMBL" id="MLJW01000033">
    <property type="protein sequence ID" value="OIR08180.1"/>
    <property type="molecule type" value="Genomic_DNA"/>
</dbReference>
<gene>
    <name evidence="3" type="ORF">GALL_96810</name>
</gene>
<accession>A0A1J5T2V7</accession>
<evidence type="ECO:0000313" key="3">
    <source>
        <dbReference type="EMBL" id="OIR08180.1"/>
    </source>
</evidence>
<feature type="compositionally biased region" description="Pro residues" evidence="1">
    <location>
        <begin position="95"/>
        <end position="112"/>
    </location>
</feature>
<feature type="region of interest" description="Disordered" evidence="1">
    <location>
        <begin position="251"/>
        <end position="324"/>
    </location>
</feature>
<feature type="region of interest" description="Disordered" evidence="1">
    <location>
        <begin position="1"/>
        <end position="112"/>
    </location>
</feature>
<name>A0A1J5T2V7_9ZZZZ</name>
<feature type="transmembrane region" description="Helical" evidence="2">
    <location>
        <begin position="171"/>
        <end position="196"/>
    </location>
</feature>
<feature type="compositionally biased region" description="Low complexity" evidence="1">
    <location>
        <begin position="37"/>
        <end position="47"/>
    </location>
</feature>
<evidence type="ECO:0000256" key="1">
    <source>
        <dbReference type="SAM" id="MobiDB-lite"/>
    </source>
</evidence>
<organism evidence="3">
    <name type="scientific">mine drainage metagenome</name>
    <dbReference type="NCBI Taxonomy" id="410659"/>
    <lineage>
        <taxon>unclassified sequences</taxon>
        <taxon>metagenomes</taxon>
        <taxon>ecological metagenomes</taxon>
    </lineage>
</organism>
<comment type="caution">
    <text evidence="3">The sequence shown here is derived from an EMBL/GenBank/DDBJ whole genome shotgun (WGS) entry which is preliminary data.</text>
</comment>
<keyword evidence="2" id="KW-0472">Membrane</keyword>
<reference evidence="3" key="1">
    <citation type="submission" date="2016-10" db="EMBL/GenBank/DDBJ databases">
        <title>Sequence of Gallionella enrichment culture.</title>
        <authorList>
            <person name="Poehlein A."/>
            <person name="Muehling M."/>
            <person name="Daniel R."/>
        </authorList>
    </citation>
    <scope>NUCLEOTIDE SEQUENCE</scope>
</reference>
<evidence type="ECO:0000256" key="2">
    <source>
        <dbReference type="SAM" id="Phobius"/>
    </source>
</evidence>